<dbReference type="InParanoid" id="A0A5N4A0M6"/>
<accession>A0A5N4A0M6</accession>
<keyword evidence="3" id="KW-1185">Reference proteome</keyword>
<comment type="caution">
    <text evidence="2">The sequence shown here is derived from an EMBL/GenBank/DDBJ whole genome shotgun (WGS) entry which is preliminary data.</text>
</comment>
<name>A0A5N4A0M6_PHOPY</name>
<proteinExistence type="predicted"/>
<feature type="region of interest" description="Disordered" evidence="1">
    <location>
        <begin position="1"/>
        <end position="31"/>
    </location>
</feature>
<feature type="compositionally biased region" description="Polar residues" evidence="1">
    <location>
        <begin position="22"/>
        <end position="31"/>
    </location>
</feature>
<evidence type="ECO:0000256" key="1">
    <source>
        <dbReference type="SAM" id="MobiDB-lite"/>
    </source>
</evidence>
<dbReference type="EMBL" id="VVIM01000703">
    <property type="protein sequence ID" value="KAB0790849.1"/>
    <property type="molecule type" value="Genomic_DNA"/>
</dbReference>
<dbReference type="Proteomes" id="UP000327044">
    <property type="component" value="Unassembled WGS sequence"/>
</dbReference>
<organism evidence="2 3">
    <name type="scientific">Photinus pyralis</name>
    <name type="common">Common eastern firefly</name>
    <name type="synonym">Lampyris pyralis</name>
    <dbReference type="NCBI Taxonomy" id="7054"/>
    <lineage>
        <taxon>Eukaryota</taxon>
        <taxon>Metazoa</taxon>
        <taxon>Ecdysozoa</taxon>
        <taxon>Arthropoda</taxon>
        <taxon>Hexapoda</taxon>
        <taxon>Insecta</taxon>
        <taxon>Pterygota</taxon>
        <taxon>Neoptera</taxon>
        <taxon>Endopterygota</taxon>
        <taxon>Coleoptera</taxon>
        <taxon>Polyphaga</taxon>
        <taxon>Elateriformia</taxon>
        <taxon>Elateroidea</taxon>
        <taxon>Lampyridae</taxon>
        <taxon>Lampyrinae</taxon>
        <taxon>Photinus</taxon>
    </lineage>
</organism>
<reference evidence="2 3" key="1">
    <citation type="journal article" date="2018" name="Elife">
        <title>Firefly genomes illuminate parallel origins of bioluminescence in beetles.</title>
        <authorList>
            <person name="Fallon T.R."/>
            <person name="Lower S.E."/>
            <person name="Chang C.H."/>
            <person name="Bessho-Uehara M."/>
            <person name="Martin G.J."/>
            <person name="Bewick A.J."/>
            <person name="Behringer M."/>
            <person name="Debat H.J."/>
            <person name="Wong I."/>
            <person name="Day J.C."/>
            <person name="Suvorov A."/>
            <person name="Silva C.J."/>
            <person name="Stanger-Hall K.F."/>
            <person name="Hall D.W."/>
            <person name="Schmitz R.J."/>
            <person name="Nelson D.R."/>
            <person name="Lewis S.M."/>
            <person name="Shigenobu S."/>
            <person name="Bybee S.M."/>
            <person name="Larracuente A.M."/>
            <person name="Oba Y."/>
            <person name="Weng J.K."/>
        </authorList>
    </citation>
    <scope>NUCLEOTIDE SEQUENCE [LARGE SCALE GENOMIC DNA]</scope>
    <source>
        <strain evidence="2">1611_PpyrPB1</strain>
        <tissue evidence="2">Whole body</tissue>
    </source>
</reference>
<gene>
    <name evidence="2" type="ORF">PPYR_14872</name>
</gene>
<feature type="compositionally biased region" description="Basic and acidic residues" evidence="1">
    <location>
        <begin position="1"/>
        <end position="11"/>
    </location>
</feature>
<dbReference type="AlphaFoldDB" id="A0A5N4A0M6"/>
<evidence type="ECO:0000313" key="2">
    <source>
        <dbReference type="EMBL" id="KAB0790849.1"/>
    </source>
</evidence>
<sequence length="122" mass="13651">MPEISQDKFESENPAMAMHTGAITSFDSIRGRTNSTEKGALALRSRANSSGRLKNVSFPPKIQRLSSCVSENDFESYMEGIHMQEPSWVDDRELAHRYVPTPFSSFLCRVVALTSVKVRLAL</sequence>
<protein>
    <submittedName>
        <fullName evidence="2">Uncharacterized protein</fullName>
    </submittedName>
</protein>
<evidence type="ECO:0000313" key="3">
    <source>
        <dbReference type="Proteomes" id="UP000327044"/>
    </source>
</evidence>